<protein>
    <submittedName>
        <fullName evidence="1">F-box protein</fullName>
    </submittedName>
</protein>
<keyword evidence="2" id="KW-1185">Reference proteome</keyword>
<dbReference type="EMBL" id="CM051407">
    <property type="protein sequence ID" value="KAJ4702209.1"/>
    <property type="molecule type" value="Genomic_DNA"/>
</dbReference>
<name>A0ACC1WTI5_MELAZ</name>
<comment type="caution">
    <text evidence="1">The sequence shown here is derived from an EMBL/GenBank/DDBJ whole genome shotgun (WGS) entry which is preliminary data.</text>
</comment>
<reference evidence="1 2" key="1">
    <citation type="journal article" date="2023" name="Science">
        <title>Complex scaffold remodeling in plant triterpene biosynthesis.</title>
        <authorList>
            <person name="De La Pena R."/>
            <person name="Hodgson H."/>
            <person name="Liu J.C."/>
            <person name="Stephenson M.J."/>
            <person name="Martin A.C."/>
            <person name="Owen C."/>
            <person name="Harkess A."/>
            <person name="Leebens-Mack J."/>
            <person name="Jimenez L.E."/>
            <person name="Osbourn A."/>
            <person name="Sattely E.S."/>
        </authorList>
    </citation>
    <scope>NUCLEOTIDE SEQUENCE [LARGE SCALE GENOMIC DNA]</scope>
    <source>
        <strain evidence="2">cv. JPN11</strain>
        <tissue evidence="1">Leaf</tissue>
    </source>
</reference>
<organism evidence="1 2">
    <name type="scientific">Melia azedarach</name>
    <name type="common">Chinaberry tree</name>
    <dbReference type="NCBI Taxonomy" id="155640"/>
    <lineage>
        <taxon>Eukaryota</taxon>
        <taxon>Viridiplantae</taxon>
        <taxon>Streptophyta</taxon>
        <taxon>Embryophyta</taxon>
        <taxon>Tracheophyta</taxon>
        <taxon>Spermatophyta</taxon>
        <taxon>Magnoliopsida</taxon>
        <taxon>eudicotyledons</taxon>
        <taxon>Gunneridae</taxon>
        <taxon>Pentapetalae</taxon>
        <taxon>rosids</taxon>
        <taxon>malvids</taxon>
        <taxon>Sapindales</taxon>
        <taxon>Meliaceae</taxon>
        <taxon>Melia</taxon>
    </lineage>
</organism>
<proteinExistence type="predicted"/>
<dbReference type="Proteomes" id="UP001164539">
    <property type="component" value="Chromosome 14"/>
</dbReference>
<sequence>MKMEVDWTQLPPELMETIAEKLKIYSDYLRFQAVCRNWRSSIPKSPSHLPPQLPWLMLPQSQSYQSHRAFFDLSANKVHFLNLPEASRRKRHCGSSHGWLIILEETPIVLLLNPLTRVKIYLPPLSAFPNVVSFSYFDIGREYTLASLLGDHYNRSLRQMRDSFIKKIVLSSSPVKDSDFIAVAILNQSGDLAYCRNGDQSWRIIEGAQSYSEDIICYNELFYAVDKGGDIAICDVSGDTPRVSIIQTPQQFSGDMQYLVSSEDDLLLVTRYLGLEFDFDPHQPRLVYRTTRFEVCRLDWSGPQWKRVRSLGDKVLFIGQNSSFALSASDYPGCSGDCIYYTDDYSETNYDDVCGEHDLGIFKLRDGGIESLPCYPCNLHYPLQWPPPLWVAPNPC</sequence>
<accession>A0ACC1WTI5</accession>
<gene>
    <name evidence="1" type="ORF">OWV82_025321</name>
</gene>
<evidence type="ECO:0000313" key="2">
    <source>
        <dbReference type="Proteomes" id="UP001164539"/>
    </source>
</evidence>
<evidence type="ECO:0000313" key="1">
    <source>
        <dbReference type="EMBL" id="KAJ4702209.1"/>
    </source>
</evidence>